<accession>A0A4R2JY16</accession>
<evidence type="ECO:0000313" key="3">
    <source>
        <dbReference type="EMBL" id="TCO65491.1"/>
    </source>
</evidence>
<evidence type="ECO:0000313" key="4">
    <source>
        <dbReference type="Proteomes" id="UP000295680"/>
    </source>
</evidence>
<dbReference type="EMBL" id="SLWS01000001">
    <property type="protein sequence ID" value="TCO65491.1"/>
    <property type="molecule type" value="Genomic_DNA"/>
</dbReference>
<keyword evidence="3" id="KW-0645">Protease</keyword>
<dbReference type="Pfam" id="PF14237">
    <property type="entry name" value="GYF_2"/>
    <property type="match status" value="1"/>
</dbReference>
<gene>
    <name evidence="3" type="ORF">EV192_1011283</name>
</gene>
<dbReference type="AlphaFoldDB" id="A0A4R2JY16"/>
<dbReference type="GO" id="GO:0006508">
    <property type="term" value="P:proteolysis"/>
    <property type="evidence" value="ECO:0007669"/>
    <property type="project" value="UniProtKB-KW"/>
</dbReference>
<keyword evidence="3" id="KW-0378">Hydrolase</keyword>
<dbReference type="GO" id="GO:0008233">
    <property type="term" value="F:peptidase activity"/>
    <property type="evidence" value="ECO:0007669"/>
    <property type="project" value="UniProtKB-KW"/>
</dbReference>
<dbReference type="SUPFAM" id="SSF117892">
    <property type="entry name" value="Band 7/SPFH domain"/>
    <property type="match status" value="1"/>
</dbReference>
<dbReference type="Gene3D" id="3.30.479.30">
    <property type="entry name" value="Band 7 domain"/>
    <property type="match status" value="1"/>
</dbReference>
<dbReference type="Pfam" id="PF13421">
    <property type="entry name" value="Band_7_1"/>
    <property type="match status" value="1"/>
</dbReference>
<keyword evidence="4" id="KW-1185">Reference proteome</keyword>
<proteinExistence type="predicted"/>
<dbReference type="OrthoDB" id="9764015at2"/>
<dbReference type="CDD" id="cd03408">
    <property type="entry name" value="SPFH_like_u1"/>
    <property type="match status" value="1"/>
</dbReference>
<dbReference type="Proteomes" id="UP000295680">
    <property type="component" value="Unassembled WGS sequence"/>
</dbReference>
<reference evidence="3 4" key="1">
    <citation type="submission" date="2019-03" db="EMBL/GenBank/DDBJ databases">
        <title>Genomic Encyclopedia of Type Strains, Phase IV (KMG-IV): sequencing the most valuable type-strain genomes for metagenomic binning, comparative biology and taxonomic classification.</title>
        <authorList>
            <person name="Goeker M."/>
        </authorList>
    </citation>
    <scope>NUCLEOTIDE SEQUENCE [LARGE SCALE GENOMIC DNA]</scope>
    <source>
        <strain evidence="3 4">DSM 45934</strain>
    </source>
</reference>
<dbReference type="InterPro" id="IPR036013">
    <property type="entry name" value="Band_7/SPFH_dom_sf"/>
</dbReference>
<dbReference type="InterPro" id="IPR033880">
    <property type="entry name" value="SPFH_YdjI"/>
</dbReference>
<dbReference type="InterPro" id="IPR025640">
    <property type="entry name" value="GYF_2"/>
</dbReference>
<comment type="caution">
    <text evidence="3">The sequence shown here is derived from an EMBL/GenBank/DDBJ whole genome shotgun (WGS) entry which is preliminary data.</text>
</comment>
<organism evidence="3 4">
    <name type="scientific">Actinocrispum wychmicini</name>
    <dbReference type="NCBI Taxonomy" id="1213861"/>
    <lineage>
        <taxon>Bacteria</taxon>
        <taxon>Bacillati</taxon>
        <taxon>Actinomycetota</taxon>
        <taxon>Actinomycetes</taxon>
        <taxon>Pseudonocardiales</taxon>
        <taxon>Pseudonocardiaceae</taxon>
        <taxon>Actinocrispum</taxon>
    </lineage>
</organism>
<protein>
    <submittedName>
        <fullName evidence="3">Membrane protease subunit (Stomatin/prohibitin family)</fullName>
    </submittedName>
</protein>
<feature type="domain" description="SPFH" evidence="1">
    <location>
        <begin position="26"/>
        <end position="236"/>
    </location>
</feature>
<dbReference type="PANTHER" id="PTHR37826">
    <property type="entry name" value="FLOTILLIN BAND_7_5 DOMAIN PROTEIN"/>
    <property type="match status" value="1"/>
</dbReference>
<name>A0A4R2JY16_9PSEU</name>
<feature type="domain" description="GYF" evidence="2">
    <location>
        <begin position="307"/>
        <end position="356"/>
    </location>
</feature>
<evidence type="ECO:0000259" key="1">
    <source>
        <dbReference type="Pfam" id="PF13421"/>
    </source>
</evidence>
<sequence>MGVFDKIRGEFIDIIEWTDDSRDTIVWRFPRYENEIKMGAKLTVRESQAAVFVNEGQVADSYAPGMYTLETHNMPILSTIKGWKYGFHSPFKAEVYFVNTRQFTDMKWGTQNPVIVRDPEFGMVRLRAFGAFSLRVINPPALLKELAGTDPQFRTEEVSEYLRQMIVGRLGTALASSGVPMLDLATQQGQIGDRLAVALTEELGPMGLAIPKFIIENISLPPEVEAAIDKRSQMGVLGNLDQYTKFQTANAIEDAANNEGGAGAGLGVGLGMGLGQTAAAAMHQQQMQPQAQQAPAGPPPLPPVEQWYVGANGQQLGPFDRNGLGQQVAGGVLTATTLVWRNGMAGWVPASQVPELTPLFGAVPPPLPPQA</sequence>
<evidence type="ECO:0000259" key="2">
    <source>
        <dbReference type="Pfam" id="PF14237"/>
    </source>
</evidence>
<dbReference type="PANTHER" id="PTHR37826:SF2">
    <property type="entry name" value="ZINC-RIBBON DOMAIN-CONTAINING PROTEIN"/>
    <property type="match status" value="1"/>
</dbReference>
<dbReference type="RefSeq" id="WP_132111909.1">
    <property type="nucleotide sequence ID" value="NZ_SLWS01000001.1"/>
</dbReference>